<sequence length="194" mass="20831">MPDPSPLILAFGDSLIAGYGLRPDESLPARLQARLRATRPRAQVVNAGVSGDTTEGAWRRLPRVLSALPERPELALVQIGPNDVLRAIPPERMRAHLEAILTEFERCAIPVLMATVAAPPFLIQRTEAYAGIHEAVAARHGATTCPFFPPGVLGHPDMVLWDRVHPNARAIALVAEQLAPAVERMLALAGSEAG</sequence>
<feature type="domain" description="SGNH hydrolase-type esterase" evidence="1">
    <location>
        <begin position="10"/>
        <end position="169"/>
    </location>
</feature>
<dbReference type="InterPro" id="IPR036514">
    <property type="entry name" value="SGNH_hydro_sf"/>
</dbReference>
<gene>
    <name evidence="2" type="ORF">ILT43_17845</name>
</gene>
<protein>
    <submittedName>
        <fullName evidence="2">Arylesterase</fullName>
    </submittedName>
</protein>
<reference evidence="2 3" key="1">
    <citation type="submission" date="2020-12" db="EMBL/GenBank/DDBJ databases">
        <title>Sphingomonas sp.</title>
        <authorList>
            <person name="Kim M.K."/>
        </authorList>
    </citation>
    <scope>NUCLEOTIDE SEQUENCE [LARGE SCALE GENOMIC DNA]</scope>
    <source>
        <strain evidence="2 3">BT552</strain>
    </source>
</reference>
<comment type="caution">
    <text evidence="2">The sequence shown here is derived from an EMBL/GenBank/DDBJ whole genome shotgun (WGS) entry which is preliminary data.</text>
</comment>
<dbReference type="PANTHER" id="PTHR30383">
    <property type="entry name" value="THIOESTERASE 1/PROTEASE 1/LYSOPHOSPHOLIPASE L1"/>
    <property type="match status" value="1"/>
</dbReference>
<dbReference type="CDD" id="cd01822">
    <property type="entry name" value="Lysophospholipase_L1_like"/>
    <property type="match status" value="1"/>
</dbReference>
<dbReference type="Proteomes" id="UP000763641">
    <property type="component" value="Unassembled WGS sequence"/>
</dbReference>
<dbReference type="EMBL" id="JAFEMC010000006">
    <property type="protein sequence ID" value="MBM6578250.1"/>
    <property type="molecule type" value="Genomic_DNA"/>
</dbReference>
<dbReference type="Gene3D" id="3.40.50.1110">
    <property type="entry name" value="SGNH hydrolase"/>
    <property type="match status" value="1"/>
</dbReference>
<dbReference type="Pfam" id="PF13472">
    <property type="entry name" value="Lipase_GDSL_2"/>
    <property type="match status" value="1"/>
</dbReference>
<evidence type="ECO:0000313" key="3">
    <source>
        <dbReference type="Proteomes" id="UP000763641"/>
    </source>
</evidence>
<evidence type="ECO:0000313" key="2">
    <source>
        <dbReference type="EMBL" id="MBM6578250.1"/>
    </source>
</evidence>
<accession>A0ABS2DBD7</accession>
<keyword evidence="3" id="KW-1185">Reference proteome</keyword>
<dbReference type="InterPro" id="IPR051532">
    <property type="entry name" value="Ester_Hydrolysis_Enzymes"/>
</dbReference>
<dbReference type="SUPFAM" id="SSF52266">
    <property type="entry name" value="SGNH hydrolase"/>
    <property type="match status" value="1"/>
</dbReference>
<dbReference type="PANTHER" id="PTHR30383:SF24">
    <property type="entry name" value="THIOESTERASE 1_PROTEASE 1_LYSOPHOSPHOLIPASE L1"/>
    <property type="match status" value="1"/>
</dbReference>
<name>A0ABS2DBD7_9SPHN</name>
<proteinExistence type="predicted"/>
<dbReference type="InterPro" id="IPR013830">
    <property type="entry name" value="SGNH_hydro"/>
</dbReference>
<organism evidence="2 3">
    <name type="scientific">Sphingomonas longa</name>
    <dbReference type="NCBI Taxonomy" id="2778730"/>
    <lineage>
        <taxon>Bacteria</taxon>
        <taxon>Pseudomonadati</taxon>
        <taxon>Pseudomonadota</taxon>
        <taxon>Alphaproteobacteria</taxon>
        <taxon>Sphingomonadales</taxon>
        <taxon>Sphingomonadaceae</taxon>
        <taxon>Sphingomonas</taxon>
    </lineage>
</organism>
<dbReference type="RefSeq" id="WP_204200340.1">
    <property type="nucleotide sequence ID" value="NZ_JAFEMC010000006.1"/>
</dbReference>
<evidence type="ECO:0000259" key="1">
    <source>
        <dbReference type="Pfam" id="PF13472"/>
    </source>
</evidence>